<organism evidence="1 2">
    <name type="scientific">Jiella mangrovi</name>
    <dbReference type="NCBI Taxonomy" id="2821407"/>
    <lineage>
        <taxon>Bacteria</taxon>
        <taxon>Pseudomonadati</taxon>
        <taxon>Pseudomonadota</taxon>
        <taxon>Alphaproteobacteria</taxon>
        <taxon>Hyphomicrobiales</taxon>
        <taxon>Aurantimonadaceae</taxon>
        <taxon>Jiella</taxon>
    </lineage>
</organism>
<reference evidence="1 2" key="1">
    <citation type="submission" date="2021-04" db="EMBL/GenBank/DDBJ databases">
        <title>Whole genome sequence of Jiella sp. KSK16Y-1.</title>
        <authorList>
            <person name="Tuo L."/>
        </authorList>
    </citation>
    <scope>NUCLEOTIDE SEQUENCE [LARGE SCALE GENOMIC DNA]</scope>
    <source>
        <strain evidence="1 2">KSK16Y-1</strain>
    </source>
</reference>
<keyword evidence="2" id="KW-1185">Reference proteome</keyword>
<evidence type="ECO:0008006" key="3">
    <source>
        <dbReference type="Google" id="ProtNLM"/>
    </source>
</evidence>
<comment type="caution">
    <text evidence="1">The sequence shown here is derived from an EMBL/GenBank/DDBJ whole genome shotgun (WGS) entry which is preliminary data.</text>
</comment>
<sequence>MSTQGVSAQTSPSAIFHYARLVAVGLLAFLLFTSVLGAEEIAAAGPAGSLDDAGLISALSGRNLEGVYADATPWSEAYAKGGTLSYRDRLGLWAGDWSVRNDRFCTFYRDEAISGGCFLVARRGENCFDFYAVDLSSEPVVAAGDIAAGRNWTARGWYVEAESTCPDENQHVVEILSHRTGPFFIGAGIKSA</sequence>
<gene>
    <name evidence="1" type="ORF">J6595_00895</name>
</gene>
<dbReference type="Proteomes" id="UP000678276">
    <property type="component" value="Unassembled WGS sequence"/>
</dbReference>
<proteinExistence type="predicted"/>
<dbReference type="RefSeq" id="WP_209592544.1">
    <property type="nucleotide sequence ID" value="NZ_JAGJCF010000001.1"/>
</dbReference>
<protein>
    <recommendedName>
        <fullName evidence="3">DUF995 domain-containing protein</fullName>
    </recommendedName>
</protein>
<evidence type="ECO:0000313" key="2">
    <source>
        <dbReference type="Proteomes" id="UP000678276"/>
    </source>
</evidence>
<accession>A0ABS4BBL3</accession>
<name>A0ABS4BBL3_9HYPH</name>
<evidence type="ECO:0000313" key="1">
    <source>
        <dbReference type="EMBL" id="MBP0614145.1"/>
    </source>
</evidence>
<dbReference type="EMBL" id="JAGJCF010000001">
    <property type="protein sequence ID" value="MBP0614145.1"/>
    <property type="molecule type" value="Genomic_DNA"/>
</dbReference>